<proteinExistence type="predicted"/>
<sequence>MDDRNWNNLQPADIAKSIMIEGAELLELFQWKNYTVQEINTDPSLKLNMQKEIADVVIYAIELAVHLDIDITEAVQLKVEHNVKKYPASKMKDAATSNEYYMKQKMKYRKERK</sequence>
<dbReference type="InterPro" id="IPR052555">
    <property type="entry name" value="dCTP_Pyrophosphatase"/>
</dbReference>
<name>A0A4Q0AIV3_9BACT</name>
<gene>
    <name evidence="1" type="ORF">EOT05_03120</name>
</gene>
<dbReference type="GO" id="GO:0009143">
    <property type="term" value="P:nucleoside triphosphate catabolic process"/>
    <property type="evidence" value="ECO:0007669"/>
    <property type="project" value="InterPro"/>
</dbReference>
<dbReference type="InterPro" id="IPR025984">
    <property type="entry name" value="DCTPP"/>
</dbReference>
<comment type="caution">
    <text evidence="1">The sequence shown here is derived from an EMBL/GenBank/DDBJ whole genome shotgun (WGS) entry which is preliminary data.</text>
</comment>
<reference evidence="1" key="1">
    <citation type="submission" date="2019-01" db="EMBL/GenBank/DDBJ databases">
        <title>Genomic signatures and co-occurrence patterns of the ultra-small Saccharimodia (Patescibacteria phylum) suggest a symbiotic lifestyle.</title>
        <authorList>
            <person name="Lemos L."/>
            <person name="Medeiros J."/>
            <person name="Andreote F."/>
            <person name="Fernandes G."/>
            <person name="Varani A."/>
            <person name="Oliveira G."/>
            <person name="Pylro V."/>
        </authorList>
    </citation>
    <scope>NUCLEOTIDE SEQUENCE [LARGE SCALE GENOMIC DNA]</scope>
    <source>
        <strain evidence="1">AMD02</strain>
    </source>
</reference>
<accession>A0A4Q0AIV3</accession>
<dbReference type="PANTHER" id="PTHR46523:SF1">
    <property type="entry name" value="DCTP PYROPHOSPHATASE 1"/>
    <property type="match status" value="1"/>
</dbReference>
<dbReference type="Gene3D" id="1.10.287.1080">
    <property type="entry name" value="MazG-like"/>
    <property type="match status" value="1"/>
</dbReference>
<dbReference type="GO" id="GO:0047429">
    <property type="term" value="F:nucleoside triphosphate diphosphatase activity"/>
    <property type="evidence" value="ECO:0007669"/>
    <property type="project" value="InterPro"/>
</dbReference>
<dbReference type="AlphaFoldDB" id="A0A4Q0AIV3"/>
<organism evidence="1 2">
    <name type="scientific">Candidatus Microsaccharimonas sossegonensis</name>
    <dbReference type="NCBI Taxonomy" id="2506948"/>
    <lineage>
        <taxon>Bacteria</taxon>
        <taxon>Candidatus Saccharimonadota</taxon>
        <taxon>Candidatus Saccharimonadia</taxon>
        <taxon>Candidatus Saccharimonadales</taxon>
        <taxon>Candidatus Saccharimonadaceae</taxon>
        <taxon>Candidatus Microsaccharimonas</taxon>
    </lineage>
</organism>
<protein>
    <submittedName>
        <fullName evidence="1">Nucleotide pyrophosphohydrolase</fullName>
    </submittedName>
</protein>
<dbReference type="SUPFAM" id="SSF101386">
    <property type="entry name" value="all-alpha NTP pyrophosphatases"/>
    <property type="match status" value="1"/>
</dbReference>
<dbReference type="PANTHER" id="PTHR46523">
    <property type="entry name" value="DCTP PYROPHOSPHATASE 1"/>
    <property type="match status" value="1"/>
</dbReference>
<dbReference type="PIRSF" id="PIRSF029826">
    <property type="entry name" value="UCP029826_pph"/>
    <property type="match status" value="1"/>
</dbReference>
<dbReference type="Pfam" id="PF12643">
    <property type="entry name" value="MazG-like"/>
    <property type="match status" value="1"/>
</dbReference>
<evidence type="ECO:0000313" key="1">
    <source>
        <dbReference type="EMBL" id="RWZ78939.1"/>
    </source>
</evidence>
<dbReference type="EMBL" id="SCKX01000001">
    <property type="protein sequence ID" value="RWZ78939.1"/>
    <property type="molecule type" value="Genomic_DNA"/>
</dbReference>
<keyword evidence="2" id="KW-1185">Reference proteome</keyword>
<dbReference type="Proteomes" id="UP000289257">
    <property type="component" value="Unassembled WGS sequence"/>
</dbReference>
<evidence type="ECO:0000313" key="2">
    <source>
        <dbReference type="Proteomes" id="UP000289257"/>
    </source>
</evidence>